<dbReference type="PANTHER" id="PTHR30055">
    <property type="entry name" value="HTH-TYPE TRANSCRIPTIONAL REGULATOR RUTR"/>
    <property type="match status" value="1"/>
</dbReference>
<dbReference type="InterPro" id="IPR049484">
    <property type="entry name" value="Rv0078-like_C"/>
</dbReference>
<feature type="DNA-binding region" description="H-T-H motif" evidence="4">
    <location>
        <begin position="38"/>
        <end position="57"/>
    </location>
</feature>
<protein>
    <submittedName>
        <fullName evidence="6">TetR family transcriptional regulator</fullName>
    </submittedName>
</protein>
<dbReference type="PANTHER" id="PTHR30055:SF234">
    <property type="entry name" value="HTH-TYPE TRANSCRIPTIONAL REGULATOR BETI"/>
    <property type="match status" value="1"/>
</dbReference>
<keyword evidence="3" id="KW-0804">Transcription</keyword>
<keyword evidence="1" id="KW-0805">Transcription regulation</keyword>
<proteinExistence type="predicted"/>
<dbReference type="Proteomes" id="UP000070107">
    <property type="component" value="Unassembled WGS sequence"/>
</dbReference>
<dbReference type="OrthoDB" id="9805134at2"/>
<dbReference type="EMBL" id="LNTU01000038">
    <property type="protein sequence ID" value="KXF75447.1"/>
    <property type="molecule type" value="Genomic_DNA"/>
</dbReference>
<sequence>MQEIKMRRSNRERSEETREKLIEAARRLFVEKSYAETGTPEIVEAAGVTRGALYHHFADKQALFRAVAEQEARRVAEEIDAKASPALAPIEALIAGGNGFLDAMTVPGRTRLLLLDGPAVLGRVAMDEIDNDHGNRTLREGLQAAMEEGAIRPLPLDALTTLLGAAFDRAALAVETGANSDDLRLVLAEMIRGLATVHE</sequence>
<dbReference type="GO" id="GO:0003700">
    <property type="term" value="F:DNA-binding transcription factor activity"/>
    <property type="evidence" value="ECO:0007669"/>
    <property type="project" value="TreeGrafter"/>
</dbReference>
<gene>
    <name evidence="6" type="ORF">ATN84_19500</name>
</gene>
<dbReference type="PROSITE" id="PS50977">
    <property type="entry name" value="HTH_TETR_2"/>
    <property type="match status" value="1"/>
</dbReference>
<dbReference type="PRINTS" id="PR00455">
    <property type="entry name" value="HTHTETR"/>
</dbReference>
<reference evidence="6 7" key="1">
    <citation type="submission" date="2015-11" db="EMBL/GenBank/DDBJ databases">
        <title>Draft genome sequence of Paramesorhizobium deserti A-3-E, a strain highly resistant to diverse beta-lactam antibiotics.</title>
        <authorList>
            <person name="Lv R."/>
            <person name="Yang X."/>
            <person name="Fang N."/>
            <person name="Guo J."/>
            <person name="Luo X."/>
            <person name="Peng F."/>
            <person name="Yang R."/>
            <person name="Cui Y."/>
            <person name="Fang C."/>
            <person name="Song Y."/>
        </authorList>
    </citation>
    <scope>NUCLEOTIDE SEQUENCE [LARGE SCALE GENOMIC DNA]</scope>
    <source>
        <strain evidence="6 7">A-3-E</strain>
    </source>
</reference>
<dbReference type="Pfam" id="PF21351">
    <property type="entry name" value="TetR_C_41"/>
    <property type="match status" value="1"/>
</dbReference>
<dbReference type="InterPro" id="IPR050109">
    <property type="entry name" value="HTH-type_TetR-like_transc_reg"/>
</dbReference>
<dbReference type="AlphaFoldDB" id="A0A135HQG7"/>
<dbReference type="Pfam" id="PF00440">
    <property type="entry name" value="TetR_N"/>
    <property type="match status" value="1"/>
</dbReference>
<evidence type="ECO:0000259" key="5">
    <source>
        <dbReference type="PROSITE" id="PS50977"/>
    </source>
</evidence>
<dbReference type="SUPFAM" id="SSF46689">
    <property type="entry name" value="Homeodomain-like"/>
    <property type="match status" value="1"/>
</dbReference>
<keyword evidence="2 4" id="KW-0238">DNA-binding</keyword>
<dbReference type="InterPro" id="IPR001647">
    <property type="entry name" value="HTH_TetR"/>
</dbReference>
<dbReference type="GO" id="GO:0000976">
    <property type="term" value="F:transcription cis-regulatory region binding"/>
    <property type="evidence" value="ECO:0007669"/>
    <property type="project" value="TreeGrafter"/>
</dbReference>
<evidence type="ECO:0000256" key="3">
    <source>
        <dbReference type="ARBA" id="ARBA00023163"/>
    </source>
</evidence>
<evidence type="ECO:0000256" key="4">
    <source>
        <dbReference type="PROSITE-ProRule" id="PRU00335"/>
    </source>
</evidence>
<feature type="domain" description="HTH tetR-type" evidence="5">
    <location>
        <begin position="15"/>
        <end position="75"/>
    </location>
</feature>
<keyword evidence="7" id="KW-1185">Reference proteome</keyword>
<evidence type="ECO:0000256" key="1">
    <source>
        <dbReference type="ARBA" id="ARBA00023015"/>
    </source>
</evidence>
<comment type="caution">
    <text evidence="6">The sequence shown here is derived from an EMBL/GenBank/DDBJ whole genome shotgun (WGS) entry which is preliminary data.</text>
</comment>
<organism evidence="6 7">
    <name type="scientific">Paramesorhizobium deserti</name>
    <dbReference type="NCBI Taxonomy" id="1494590"/>
    <lineage>
        <taxon>Bacteria</taxon>
        <taxon>Pseudomonadati</taxon>
        <taxon>Pseudomonadota</taxon>
        <taxon>Alphaproteobacteria</taxon>
        <taxon>Hyphomicrobiales</taxon>
        <taxon>Phyllobacteriaceae</taxon>
        <taxon>Paramesorhizobium</taxon>
    </lineage>
</organism>
<accession>A0A135HQG7</accession>
<dbReference type="RefSeq" id="WP_068884651.1">
    <property type="nucleotide sequence ID" value="NZ_LNTU01000038.1"/>
</dbReference>
<evidence type="ECO:0000313" key="6">
    <source>
        <dbReference type="EMBL" id="KXF75447.1"/>
    </source>
</evidence>
<name>A0A135HQG7_9HYPH</name>
<evidence type="ECO:0000313" key="7">
    <source>
        <dbReference type="Proteomes" id="UP000070107"/>
    </source>
</evidence>
<dbReference type="Gene3D" id="1.10.357.10">
    <property type="entry name" value="Tetracycline Repressor, domain 2"/>
    <property type="match status" value="1"/>
</dbReference>
<dbReference type="InterPro" id="IPR009057">
    <property type="entry name" value="Homeodomain-like_sf"/>
</dbReference>
<evidence type="ECO:0000256" key="2">
    <source>
        <dbReference type="ARBA" id="ARBA00023125"/>
    </source>
</evidence>